<dbReference type="OrthoDB" id="9783791at2"/>
<dbReference type="InterPro" id="IPR007345">
    <property type="entry name" value="Polysacch_pyruvyl_Trfase"/>
</dbReference>
<organism evidence="2 3">
    <name type="scientific">Afipia felis</name>
    <name type="common">Cat scratch disease bacillus</name>
    <dbReference type="NCBI Taxonomy" id="1035"/>
    <lineage>
        <taxon>Bacteria</taxon>
        <taxon>Pseudomonadati</taxon>
        <taxon>Pseudomonadota</taxon>
        <taxon>Alphaproteobacteria</taxon>
        <taxon>Hyphomicrobiales</taxon>
        <taxon>Nitrobacteraceae</taxon>
        <taxon>Afipia</taxon>
    </lineage>
</organism>
<accession>A0A380W2D8</accession>
<dbReference type="Pfam" id="PF04230">
    <property type="entry name" value="PS_pyruv_trans"/>
    <property type="match status" value="1"/>
</dbReference>
<dbReference type="SUPFAM" id="SSF52402">
    <property type="entry name" value="Adenine nucleotide alpha hydrolases-like"/>
    <property type="match status" value="1"/>
</dbReference>
<evidence type="ECO:0000313" key="3">
    <source>
        <dbReference type="Proteomes" id="UP000254343"/>
    </source>
</evidence>
<dbReference type="AlphaFoldDB" id="A0A380W2D8"/>
<proteinExistence type="predicted"/>
<name>A0A380W2D8_AFIFE</name>
<evidence type="ECO:0000259" key="1">
    <source>
        <dbReference type="Pfam" id="PF04230"/>
    </source>
</evidence>
<evidence type="ECO:0000313" key="2">
    <source>
        <dbReference type="EMBL" id="SUU83111.1"/>
    </source>
</evidence>
<feature type="domain" description="Polysaccharide pyruvyl transferase" evidence="1">
    <location>
        <begin position="169"/>
        <end position="315"/>
    </location>
</feature>
<keyword evidence="2" id="KW-0808">Transferase</keyword>
<dbReference type="GO" id="GO:0016740">
    <property type="term" value="F:transferase activity"/>
    <property type="evidence" value="ECO:0007669"/>
    <property type="project" value="UniProtKB-KW"/>
</dbReference>
<protein>
    <submittedName>
        <fullName evidence="2">Polysaccharide pyruvyl transferase</fullName>
    </submittedName>
</protein>
<reference evidence="2 3" key="1">
    <citation type="submission" date="2018-06" db="EMBL/GenBank/DDBJ databases">
        <authorList>
            <consortium name="Pathogen Informatics"/>
            <person name="Doyle S."/>
        </authorList>
    </citation>
    <scope>NUCLEOTIDE SEQUENCE [LARGE SCALE GENOMIC DNA]</scope>
    <source>
        <strain evidence="2 3">NCTC12722</strain>
    </source>
</reference>
<gene>
    <name evidence="2" type="ORF">NCTC12722_00271</name>
</gene>
<sequence length="956" mass="106551">MAVSIAKLCKRRASTRRPAFSLRRGFARSVASIIELHGLPATPLRPKARPNSNLYLPRRSRTASAFTKTSYQGGNLHHHYLPGHVIASTPDAEQLTALSKNADHHDALVEYLLGRISMFQRVQFWLKGENIQNFGDSLTRVFLDRLFLPISESCGIIHLVGSCIDDMWVEPGLAAFAGVKPSFWGCGVRTLDGLKSSNREQIKIYAVRGPISAKMLGLEGRVPIGDSALVLPAIYRPIMLSEYRNKSICIPHFNDDRSDQEILSRSGCDLIARPNIGPELADIYRLIDIIASAKFVLSSSLHGAIAAAAYGTPFCFWDAGIPTDLPLKWDDFAASANFEGSFSKNITEGQYTYDQSIRPHIRLPKIAPLAKHAPFAVQPSAYLKLLAYDEGKEDADEVSAKELSSDLSENLAKIATSETWFREESKKQEDVEAQRTYLSQAIDRIVTTFNSRDRFQNGRIQKAQFYRKSKRDRNLIEKSGLFDEAWYRKTYADIKDKSLDTIKHYVHFGRFEGRNPSANFDTGFYLSENLDVLASGMNPLVHYIKFGKSEGRQPVSKKGPCSTCEAPVLEHNSAEVHESSSKLPRWPKKDVEDPKQNMDAWYARKPNMRLGSVRSEGGRSSISSGDGELWVEAKIRGGEKLNLSPNIETFLPMLMLIASERDVALEINAALDDAYFASLKYGFAPFICSLYGTRPPTIIRNGSKQITSVPVGASGLLFSAGVDSFYSLEKLGRELQPDFLINIHAGAHDDNRAAWKFRLENITAISEQLNIPIIEIDTNFHIHYPKAHVHCATIRNIAACLALAPTISTFYYSSAIAYEDISFKTAREHGIHFIDHAAIANILPPGIRAIELGYDASRSEKTKHIAISYLADKHLDVCTNQPYQAGKDANMPINCGRCSKCIRTIATLHHLGELDKFSGVFDLSTWNISKKKSLAVLESSHEPLDQDVLEFFKDAI</sequence>
<dbReference type="Proteomes" id="UP000254343">
    <property type="component" value="Unassembled WGS sequence"/>
</dbReference>
<dbReference type="EMBL" id="UIGB01000001">
    <property type="protein sequence ID" value="SUU83111.1"/>
    <property type="molecule type" value="Genomic_DNA"/>
</dbReference>